<keyword evidence="5 8" id="KW-0472">Membrane</keyword>
<evidence type="ECO:0000259" key="9">
    <source>
        <dbReference type="Pfam" id="PF02687"/>
    </source>
</evidence>
<dbReference type="Pfam" id="PF02687">
    <property type="entry name" value="FtsX"/>
    <property type="match status" value="1"/>
</dbReference>
<dbReference type="InterPro" id="IPR003838">
    <property type="entry name" value="ABC3_permease_C"/>
</dbReference>
<feature type="domain" description="ABC3 transporter permease C-terminal" evidence="9">
    <location>
        <begin position="966"/>
        <end position="1078"/>
    </location>
</feature>
<evidence type="ECO:0000256" key="8">
    <source>
        <dbReference type="SAM" id="Phobius"/>
    </source>
</evidence>
<evidence type="ECO:0000256" key="5">
    <source>
        <dbReference type="ARBA" id="ARBA00023136"/>
    </source>
</evidence>
<dbReference type="Proteomes" id="UP000466345">
    <property type="component" value="Unassembled WGS sequence"/>
</dbReference>
<feature type="transmembrane region" description="Helical" evidence="8">
    <location>
        <begin position="385"/>
        <end position="407"/>
    </location>
</feature>
<organism evidence="10 11">
    <name type="scientific">Streptomyces smaragdinus</name>
    <dbReference type="NCBI Taxonomy" id="2585196"/>
    <lineage>
        <taxon>Bacteria</taxon>
        <taxon>Bacillati</taxon>
        <taxon>Actinomycetota</taxon>
        <taxon>Actinomycetes</taxon>
        <taxon>Kitasatosporales</taxon>
        <taxon>Streptomycetaceae</taxon>
        <taxon>Streptomyces</taxon>
    </lineage>
</organism>
<keyword evidence="3 8" id="KW-0812">Transmembrane</keyword>
<evidence type="ECO:0000313" key="11">
    <source>
        <dbReference type="Proteomes" id="UP000466345"/>
    </source>
</evidence>
<feature type="transmembrane region" description="Helical" evidence="8">
    <location>
        <begin position="468"/>
        <end position="488"/>
    </location>
</feature>
<feature type="transmembrane region" description="Helical" evidence="8">
    <location>
        <begin position="346"/>
        <end position="365"/>
    </location>
</feature>
<comment type="caution">
    <text evidence="10">The sequence shown here is derived from an EMBL/GenBank/DDBJ whole genome shotgun (WGS) entry which is preliminary data.</text>
</comment>
<evidence type="ECO:0000256" key="4">
    <source>
        <dbReference type="ARBA" id="ARBA00022989"/>
    </source>
</evidence>
<accession>A0A7K0CHD6</accession>
<proteinExistence type="inferred from homology"/>
<feature type="transmembrane region" description="Helical" evidence="8">
    <location>
        <begin position="963"/>
        <end position="986"/>
    </location>
</feature>
<dbReference type="PANTHER" id="PTHR30572:SF4">
    <property type="entry name" value="ABC TRANSPORTER PERMEASE YTRF"/>
    <property type="match status" value="1"/>
</dbReference>
<dbReference type="InterPro" id="IPR050250">
    <property type="entry name" value="Macrolide_Exporter_MacB"/>
</dbReference>
<feature type="transmembrane region" description="Helical" evidence="8">
    <location>
        <begin position="295"/>
        <end position="314"/>
    </location>
</feature>
<comment type="subcellular location">
    <subcellularLocation>
        <location evidence="1">Cell membrane</location>
        <topology evidence="1">Multi-pass membrane protein</topology>
    </subcellularLocation>
</comment>
<dbReference type="GO" id="GO:0022857">
    <property type="term" value="F:transmembrane transporter activity"/>
    <property type="evidence" value="ECO:0007669"/>
    <property type="project" value="TreeGrafter"/>
</dbReference>
<evidence type="ECO:0000256" key="2">
    <source>
        <dbReference type="ARBA" id="ARBA00022475"/>
    </source>
</evidence>
<dbReference type="PANTHER" id="PTHR30572">
    <property type="entry name" value="MEMBRANE COMPONENT OF TRANSPORTER-RELATED"/>
    <property type="match status" value="1"/>
</dbReference>
<dbReference type="AlphaFoldDB" id="A0A7K0CHD6"/>
<sequence length="1100" mass="112951">MPRVVRRWLHHGPALVAAALTVLLAGTVLAALGTLAGEAVESGARQRLARDPDSVVRVTADYDADGVPKADKAVRTALSSAFGGVPHHVRTAIRAPAGPSFDLPVLDADGEPRPGAGVVVAAVSEVRQLARLTAGEWPAEQGGTQAALHESLGRRLHAGPGDTVVLSGAGGRELRLRITGLWRANGRDPAVLSSLPGEPGRLNTLALVSERGFEATPALSGGALAGWFGVPDAHRLDAGELGPLRDRVAAFAESDSRRTVFGGGSPPVKGMAVNAPMTRALDRIATPMVAARSGMYVPAALLGALALAALILTARQLTEHRGTDTALLGARGAGTPRILASAGAEWAVVAVPAALAAPFLAGPLLAALDGAGLLPGTVPHSALGVAGWTAALLALTVHGCAALLPVLRASRDGGAVAKLRRRGPRTAAFQRAGTDLALAAVAVLGWLQLSRYRSPVASTGGAAYADPVLVLVPVVITVAATLLTLRLLPLAERGAAGLARRTAGLIVPLGGWQVGRRATKHAGPALLMVLALAVGALTTSALAMIDRSNEDRARYSVGADLRLTPDLFSADALPAAGRYGAYTGLPGVEAATPVVDLPVELYAQTTGVTAVDTAEAASTLRSGAPSGPMPALRDDLAHGDLAEQLTALGKNPPRAGVELPSEPEAIAVEVTVRSTGTLPGTLVLTVQDASGLAGTVTGTLPAADGLRHEMTVPLDVQGRKDLVRHYPLSITRIGFELPPEPVRTSYDITLHRFGSDTASPAAAPGPEGQWTELGSDEYGPSDLGCPGAPPVAGEVTSAGLCDLPEEQPENGLRARLMGPSPVPHARRLVELAPIRADGIAPVPALADDALLASDRVGTGDTATVQMRDGTLLTVEVIGRIGAVPGFPAKGGRLLVDSAALAASLVQRGGLQPQESFWWLSARDGDPAAAAAAVRRTDGMGTTRDTPRAAERLRDDPLQHGTRGVLVLCLLLAPAFAVIGFTMHAVLSTRERRGEFALLRAMGIRKRQLTGLLWTELLLIAVIAVVLGTALGTAVAGLVVPLVIVDDLGRPVFPGVVATVPWARVALTAAATGVLITGLVTVMSRMLARVDLVRVMRAGER</sequence>
<dbReference type="GO" id="GO:0005886">
    <property type="term" value="C:plasma membrane"/>
    <property type="evidence" value="ECO:0007669"/>
    <property type="project" value="UniProtKB-SubCell"/>
</dbReference>
<feature type="transmembrane region" description="Helical" evidence="8">
    <location>
        <begin position="1064"/>
        <end position="1087"/>
    </location>
</feature>
<comment type="similarity">
    <text evidence="6">Belongs to the ABC-4 integral membrane protein family.</text>
</comment>
<gene>
    <name evidence="10" type="ORF">SRB5_30360</name>
</gene>
<evidence type="ECO:0000256" key="7">
    <source>
        <dbReference type="SAM" id="MobiDB-lite"/>
    </source>
</evidence>
<keyword evidence="4 8" id="KW-1133">Transmembrane helix</keyword>
<reference evidence="10 11" key="1">
    <citation type="submission" date="2019-10" db="EMBL/GenBank/DDBJ databases">
        <title>Streptomyces smaragdinus sp. nov. and Streptomyces fabii sp. nov., isolated from the gut of fungus growing-termite Macrotermes natalensis.</title>
        <authorList>
            <person name="Schwitalla J."/>
            <person name="Benndorf R."/>
            <person name="Martin K."/>
            <person name="De Beer W."/>
            <person name="Kaster A.-K."/>
            <person name="Vollmers J."/>
            <person name="Poulsen M."/>
            <person name="Beemelmanns C."/>
        </authorList>
    </citation>
    <scope>NUCLEOTIDE SEQUENCE [LARGE SCALE GENOMIC DNA]</scope>
    <source>
        <strain evidence="10 11">RB5</strain>
    </source>
</reference>
<feature type="transmembrane region" description="Helical" evidence="8">
    <location>
        <begin position="525"/>
        <end position="545"/>
    </location>
</feature>
<dbReference type="RefSeq" id="WP_153452494.1">
    <property type="nucleotide sequence ID" value="NZ_WEGJ01000009.1"/>
</dbReference>
<keyword evidence="2" id="KW-1003">Cell membrane</keyword>
<dbReference type="OrthoDB" id="3859711at2"/>
<feature type="region of interest" description="Disordered" evidence="7">
    <location>
        <begin position="757"/>
        <end position="779"/>
    </location>
</feature>
<evidence type="ECO:0000313" key="10">
    <source>
        <dbReference type="EMBL" id="MQY12897.1"/>
    </source>
</evidence>
<evidence type="ECO:0000256" key="3">
    <source>
        <dbReference type="ARBA" id="ARBA00022692"/>
    </source>
</evidence>
<keyword evidence="11" id="KW-1185">Reference proteome</keyword>
<feature type="transmembrane region" description="Helical" evidence="8">
    <location>
        <begin position="428"/>
        <end position="448"/>
    </location>
</feature>
<evidence type="ECO:0000256" key="6">
    <source>
        <dbReference type="ARBA" id="ARBA00038076"/>
    </source>
</evidence>
<dbReference type="EMBL" id="WEGJ01000009">
    <property type="protein sequence ID" value="MQY12897.1"/>
    <property type="molecule type" value="Genomic_DNA"/>
</dbReference>
<evidence type="ECO:0000256" key="1">
    <source>
        <dbReference type="ARBA" id="ARBA00004651"/>
    </source>
</evidence>
<protein>
    <recommendedName>
        <fullName evidence="9">ABC3 transporter permease C-terminal domain-containing protein</fullName>
    </recommendedName>
</protein>
<feature type="transmembrane region" description="Helical" evidence="8">
    <location>
        <begin position="1011"/>
        <end position="1044"/>
    </location>
</feature>
<name>A0A7K0CHD6_9ACTN</name>